<dbReference type="InterPro" id="IPR021326">
    <property type="entry name" value="DUF2931"/>
</dbReference>
<protein>
    <submittedName>
        <fullName evidence="2">DUF2931 family protein</fullName>
    </submittedName>
</protein>
<comment type="caution">
    <text evidence="2">The sequence shown here is derived from an EMBL/GenBank/DDBJ whole genome shotgun (WGS) entry which is preliminary data.</text>
</comment>
<feature type="transmembrane region" description="Helical" evidence="1">
    <location>
        <begin position="9"/>
        <end position="27"/>
    </location>
</feature>
<evidence type="ECO:0000256" key="1">
    <source>
        <dbReference type="SAM" id="Phobius"/>
    </source>
</evidence>
<dbReference type="Proteomes" id="UP001409291">
    <property type="component" value="Unassembled WGS sequence"/>
</dbReference>
<accession>A0ABV0BVA6</accession>
<feature type="transmembrane region" description="Helical" evidence="1">
    <location>
        <begin position="39"/>
        <end position="68"/>
    </location>
</feature>
<proteinExistence type="predicted"/>
<dbReference type="EMBL" id="JBDJNQ010000007">
    <property type="protein sequence ID" value="MEN5378711.1"/>
    <property type="molecule type" value="Genomic_DNA"/>
</dbReference>
<dbReference type="RefSeq" id="WP_346581630.1">
    <property type="nucleotide sequence ID" value="NZ_JBDJNQ010000007.1"/>
</dbReference>
<gene>
    <name evidence="2" type="ORF">ABE541_15720</name>
</gene>
<keyword evidence="1" id="KW-0812">Transmembrane</keyword>
<feature type="transmembrane region" description="Helical" evidence="1">
    <location>
        <begin position="80"/>
        <end position="99"/>
    </location>
</feature>
<evidence type="ECO:0000313" key="3">
    <source>
        <dbReference type="Proteomes" id="UP001409291"/>
    </source>
</evidence>
<name>A0ABV0BVA6_9SPHI</name>
<keyword evidence="1" id="KW-0472">Membrane</keyword>
<keyword evidence="1" id="KW-1133">Transmembrane helix</keyword>
<dbReference type="Pfam" id="PF11153">
    <property type="entry name" value="DUF2931"/>
    <property type="match status" value="1"/>
</dbReference>
<reference evidence="2 3" key="1">
    <citation type="submission" date="2024-04" db="EMBL/GenBank/DDBJ databases">
        <title>WGS of bacteria from Torrens River.</title>
        <authorList>
            <person name="Wyrsch E.R."/>
            <person name="Drigo B."/>
        </authorList>
    </citation>
    <scope>NUCLEOTIDE SEQUENCE [LARGE SCALE GENOMIC DNA]</scope>
    <source>
        <strain evidence="2 3">TWI391</strain>
    </source>
</reference>
<organism evidence="2 3">
    <name type="scientific">Sphingobacterium kitahiroshimense</name>
    <dbReference type="NCBI Taxonomy" id="470446"/>
    <lineage>
        <taxon>Bacteria</taxon>
        <taxon>Pseudomonadati</taxon>
        <taxon>Bacteroidota</taxon>
        <taxon>Sphingobacteriia</taxon>
        <taxon>Sphingobacteriales</taxon>
        <taxon>Sphingobacteriaceae</taxon>
        <taxon>Sphingobacterium</taxon>
    </lineage>
</organism>
<evidence type="ECO:0000313" key="2">
    <source>
        <dbReference type="EMBL" id="MEN5378711.1"/>
    </source>
</evidence>
<sequence length="434" mass="49399">MTLIHFHKILLIAGALTGFGFLFYLFLGDGVAFETHGIWASFANLLGVVILLSQFILHFIVLLIICGTGTKGQELTVRQMWIIGIYCLIAVIANIVLILKHTTVSRSEMTVERKWRNSEKYEWEPAISNPEGYPVRVVEGRFFIESWSRNNAFPDIDNKFYDSRWGIGTSTFMSSDQGALVMPDSLRLSWYSVVEDCYYKLNVALDKEKISGLFKKGFEAKNHNGIFHRTYDEIIVGLAPGGDAALWVGGNWGNAVEVSFYQAQKIDSTEIELGQRQMIKEELGRLRVSKDWVEHSHTASNPQAYDKWRQKYRTPYAWRLQFVKDADLVNPEVEVEFFNGEQVTIIDSLLPEQDFPVHAVPSSLFLTSTAPDGKTKRDYVVLDEENTFSVFEKLTMSKQKITVVVTCKINKQGEIEKITAKNNLEELPLKLKAD</sequence>
<keyword evidence="3" id="KW-1185">Reference proteome</keyword>